<accession>A0A498K768</accession>
<comment type="caution">
    <text evidence="2">The sequence shown here is derived from an EMBL/GenBank/DDBJ whole genome shotgun (WGS) entry which is preliminary data.</text>
</comment>
<name>A0A498K768_MALDO</name>
<dbReference type="PANTHER" id="PTHR37708:SF2">
    <property type="entry name" value="HOMEOBOX HOX-B3-LIKE PROTEIN"/>
    <property type="match status" value="1"/>
</dbReference>
<proteinExistence type="predicted"/>
<dbReference type="EMBL" id="RDQH01000329">
    <property type="protein sequence ID" value="RXI04090.1"/>
    <property type="molecule type" value="Genomic_DNA"/>
</dbReference>
<keyword evidence="3" id="KW-1185">Reference proteome</keyword>
<dbReference type="AlphaFoldDB" id="A0A498K768"/>
<sequence>MEKGPRYRAYAELRESRLGRKHMIPEEPEEPRIEIDPIEETNPADQFAKRVFRSRSIGAQFLRCVAKREPQAAVEASVDAGDDTPAKSLAKAAHWVLSNSRGSKSASAGEKTMAEGSWRGRATRVRRS</sequence>
<evidence type="ECO:0000313" key="3">
    <source>
        <dbReference type="Proteomes" id="UP000290289"/>
    </source>
</evidence>
<reference evidence="2 3" key="1">
    <citation type="submission" date="2018-10" db="EMBL/GenBank/DDBJ databases">
        <title>A high-quality apple genome assembly.</title>
        <authorList>
            <person name="Hu J."/>
        </authorList>
    </citation>
    <scope>NUCLEOTIDE SEQUENCE [LARGE SCALE GENOMIC DNA]</scope>
    <source>
        <strain evidence="3">cv. HFTH1</strain>
        <tissue evidence="2">Young leaf</tissue>
    </source>
</reference>
<dbReference type="PANTHER" id="PTHR37708">
    <property type="entry name" value="HOMEOBOX HOX-B3-LIKE PROTEIN"/>
    <property type="match status" value="1"/>
</dbReference>
<feature type="region of interest" description="Disordered" evidence="1">
    <location>
        <begin position="98"/>
        <end position="128"/>
    </location>
</feature>
<dbReference type="Proteomes" id="UP000290289">
    <property type="component" value="Chromosome 3"/>
</dbReference>
<evidence type="ECO:0000313" key="2">
    <source>
        <dbReference type="EMBL" id="RXI04090.1"/>
    </source>
</evidence>
<gene>
    <name evidence="2" type="ORF">DVH24_038364</name>
</gene>
<protein>
    <submittedName>
        <fullName evidence="2">Uncharacterized protein</fullName>
    </submittedName>
</protein>
<evidence type="ECO:0000256" key="1">
    <source>
        <dbReference type="SAM" id="MobiDB-lite"/>
    </source>
</evidence>
<organism evidence="2 3">
    <name type="scientific">Malus domestica</name>
    <name type="common">Apple</name>
    <name type="synonym">Pyrus malus</name>
    <dbReference type="NCBI Taxonomy" id="3750"/>
    <lineage>
        <taxon>Eukaryota</taxon>
        <taxon>Viridiplantae</taxon>
        <taxon>Streptophyta</taxon>
        <taxon>Embryophyta</taxon>
        <taxon>Tracheophyta</taxon>
        <taxon>Spermatophyta</taxon>
        <taxon>Magnoliopsida</taxon>
        <taxon>eudicotyledons</taxon>
        <taxon>Gunneridae</taxon>
        <taxon>Pentapetalae</taxon>
        <taxon>rosids</taxon>
        <taxon>fabids</taxon>
        <taxon>Rosales</taxon>
        <taxon>Rosaceae</taxon>
        <taxon>Amygdaloideae</taxon>
        <taxon>Maleae</taxon>
        <taxon>Malus</taxon>
    </lineage>
</organism>